<dbReference type="EMBL" id="VSRR010068708">
    <property type="protein sequence ID" value="MPC85527.1"/>
    <property type="molecule type" value="Genomic_DNA"/>
</dbReference>
<comment type="caution">
    <text evidence="1">The sequence shown here is derived from an EMBL/GenBank/DDBJ whole genome shotgun (WGS) entry which is preliminary data.</text>
</comment>
<accession>A0A5B7IVQ1</accession>
<evidence type="ECO:0000313" key="2">
    <source>
        <dbReference type="Proteomes" id="UP000324222"/>
    </source>
</evidence>
<proteinExistence type="predicted"/>
<reference evidence="1 2" key="1">
    <citation type="submission" date="2019-05" db="EMBL/GenBank/DDBJ databases">
        <title>Another draft genome of Portunus trituberculatus and its Hox gene families provides insights of decapod evolution.</title>
        <authorList>
            <person name="Jeong J.-H."/>
            <person name="Song I."/>
            <person name="Kim S."/>
            <person name="Choi T."/>
            <person name="Kim D."/>
            <person name="Ryu S."/>
            <person name="Kim W."/>
        </authorList>
    </citation>
    <scope>NUCLEOTIDE SEQUENCE [LARGE SCALE GENOMIC DNA]</scope>
    <source>
        <tissue evidence="1">Muscle</tissue>
    </source>
</reference>
<dbReference type="Proteomes" id="UP000324222">
    <property type="component" value="Unassembled WGS sequence"/>
</dbReference>
<evidence type="ECO:0000313" key="1">
    <source>
        <dbReference type="EMBL" id="MPC85527.1"/>
    </source>
</evidence>
<protein>
    <submittedName>
        <fullName evidence="1">Uncharacterized protein</fullName>
    </submittedName>
</protein>
<keyword evidence="2" id="KW-1185">Reference proteome</keyword>
<name>A0A5B7IVQ1_PORTR</name>
<organism evidence="1 2">
    <name type="scientific">Portunus trituberculatus</name>
    <name type="common">Swimming crab</name>
    <name type="synonym">Neptunus trituberculatus</name>
    <dbReference type="NCBI Taxonomy" id="210409"/>
    <lineage>
        <taxon>Eukaryota</taxon>
        <taxon>Metazoa</taxon>
        <taxon>Ecdysozoa</taxon>
        <taxon>Arthropoda</taxon>
        <taxon>Crustacea</taxon>
        <taxon>Multicrustacea</taxon>
        <taxon>Malacostraca</taxon>
        <taxon>Eumalacostraca</taxon>
        <taxon>Eucarida</taxon>
        <taxon>Decapoda</taxon>
        <taxon>Pleocyemata</taxon>
        <taxon>Brachyura</taxon>
        <taxon>Eubrachyura</taxon>
        <taxon>Portunoidea</taxon>
        <taxon>Portunidae</taxon>
        <taxon>Portuninae</taxon>
        <taxon>Portunus</taxon>
    </lineage>
</organism>
<sequence>MIIFHGEVITNRSNTEALNGWKELQPGLTVLIKATQEGLIDCLITLRHRNNNTQRNTDSAKLERSMGSRQLSRLYTGPHAGRVSCSCAYRRLSGGSVRQWLVERELERTSSQYTRGKKMPRCRRREDK</sequence>
<dbReference type="AlphaFoldDB" id="A0A5B7IVQ1"/>
<gene>
    <name evidence="1" type="ORF">E2C01_080307</name>
</gene>